<dbReference type="Proteomes" id="UP000717696">
    <property type="component" value="Unassembled WGS sequence"/>
</dbReference>
<feature type="signal peptide" evidence="1">
    <location>
        <begin position="1"/>
        <end position="18"/>
    </location>
</feature>
<comment type="caution">
    <text evidence="2">The sequence shown here is derived from an EMBL/GenBank/DDBJ whole genome shotgun (WGS) entry which is preliminary data.</text>
</comment>
<protein>
    <recommendedName>
        <fullName evidence="4">Secreted protein</fullName>
    </recommendedName>
</protein>
<reference evidence="2" key="1">
    <citation type="journal article" date="2021" name="Nat. Commun.">
        <title>Genetic determinants of endophytism in the Arabidopsis root mycobiome.</title>
        <authorList>
            <person name="Mesny F."/>
            <person name="Miyauchi S."/>
            <person name="Thiergart T."/>
            <person name="Pickel B."/>
            <person name="Atanasova L."/>
            <person name="Karlsson M."/>
            <person name="Huettel B."/>
            <person name="Barry K.W."/>
            <person name="Haridas S."/>
            <person name="Chen C."/>
            <person name="Bauer D."/>
            <person name="Andreopoulos W."/>
            <person name="Pangilinan J."/>
            <person name="LaButti K."/>
            <person name="Riley R."/>
            <person name="Lipzen A."/>
            <person name="Clum A."/>
            <person name="Drula E."/>
            <person name="Henrissat B."/>
            <person name="Kohler A."/>
            <person name="Grigoriev I.V."/>
            <person name="Martin F.M."/>
            <person name="Hacquard S."/>
        </authorList>
    </citation>
    <scope>NUCLEOTIDE SEQUENCE</scope>
    <source>
        <strain evidence="2">MPI-CAGE-AT-0021</strain>
    </source>
</reference>
<feature type="chain" id="PRO_5040462160" description="Secreted protein" evidence="1">
    <location>
        <begin position="19"/>
        <end position="176"/>
    </location>
</feature>
<proteinExistence type="predicted"/>
<accession>A0A9P9F775</accession>
<sequence>MIPHLHLHFIPLPPLALSLSVSGSWLLPRETPSSAPLTPTVSAAPSSFCLVPPTRLLAYHLLIRRLGAFATPATSDRRFSNPPSPSSLDVARPPSGIFSPIAGPFGRLLCAPPSTRGFHAIPPGRSRAHHRRPERHREPHLLLASDQLDVALSPITVSSVPVVPLVPWTLVFSSGL</sequence>
<dbReference type="AlphaFoldDB" id="A0A9P9F775"/>
<keyword evidence="3" id="KW-1185">Reference proteome</keyword>
<name>A0A9P9F775_9HYPO</name>
<organism evidence="2 3">
    <name type="scientific">Dactylonectria estremocensis</name>
    <dbReference type="NCBI Taxonomy" id="1079267"/>
    <lineage>
        <taxon>Eukaryota</taxon>
        <taxon>Fungi</taxon>
        <taxon>Dikarya</taxon>
        <taxon>Ascomycota</taxon>
        <taxon>Pezizomycotina</taxon>
        <taxon>Sordariomycetes</taxon>
        <taxon>Hypocreomycetidae</taxon>
        <taxon>Hypocreales</taxon>
        <taxon>Nectriaceae</taxon>
        <taxon>Dactylonectria</taxon>
    </lineage>
</organism>
<dbReference type="EMBL" id="JAGMUU010000004">
    <property type="protein sequence ID" value="KAH7155394.1"/>
    <property type="molecule type" value="Genomic_DNA"/>
</dbReference>
<evidence type="ECO:0000313" key="2">
    <source>
        <dbReference type="EMBL" id="KAH7155394.1"/>
    </source>
</evidence>
<evidence type="ECO:0000313" key="3">
    <source>
        <dbReference type="Proteomes" id="UP000717696"/>
    </source>
</evidence>
<gene>
    <name evidence="2" type="ORF">B0J13DRAFT_225014</name>
</gene>
<evidence type="ECO:0008006" key="4">
    <source>
        <dbReference type="Google" id="ProtNLM"/>
    </source>
</evidence>
<keyword evidence="1" id="KW-0732">Signal</keyword>
<evidence type="ECO:0000256" key="1">
    <source>
        <dbReference type="SAM" id="SignalP"/>
    </source>
</evidence>